<dbReference type="CDD" id="cd00590">
    <property type="entry name" value="RRM_SF"/>
    <property type="match status" value="1"/>
</dbReference>
<dbReference type="Proteomes" id="UP001107558">
    <property type="component" value="Chromosome 1"/>
</dbReference>
<dbReference type="Gene3D" id="3.30.70.330">
    <property type="match status" value="1"/>
</dbReference>
<evidence type="ECO:0000256" key="2">
    <source>
        <dbReference type="PROSITE-ProRule" id="PRU00176"/>
    </source>
</evidence>
<feature type="coiled-coil region" evidence="3">
    <location>
        <begin position="49"/>
        <end position="76"/>
    </location>
</feature>
<sequence>MNIKDLKRESRDINEEYRSSASSRSSKSSDYRDQLASLEKIVLTLRQQNIIHEERLNNITNELKELKEENSYRQEKSFTLSDTKIYVGNISRRTSLNDLENHFSKYGEIIDAFFFREFQNCRNAFVIFREPSAARKALGDNDRDLHNRILTIGKAREKLILKNDNKENNDRNFKSKQSDSKSRRYRPY</sequence>
<evidence type="ECO:0000256" key="1">
    <source>
        <dbReference type="ARBA" id="ARBA00022884"/>
    </source>
</evidence>
<dbReference type="InterPro" id="IPR050886">
    <property type="entry name" value="RNA-binding_reg"/>
</dbReference>
<dbReference type="EMBL" id="JADBJN010000001">
    <property type="protein sequence ID" value="KAG5682711.1"/>
    <property type="molecule type" value="Genomic_DNA"/>
</dbReference>
<keyword evidence="3" id="KW-0175">Coiled coil</keyword>
<feature type="domain" description="RRM" evidence="5">
    <location>
        <begin position="83"/>
        <end position="157"/>
    </location>
</feature>
<feature type="region of interest" description="Disordered" evidence="4">
    <location>
        <begin position="164"/>
        <end position="188"/>
    </location>
</feature>
<evidence type="ECO:0000259" key="5">
    <source>
        <dbReference type="PROSITE" id="PS50102"/>
    </source>
</evidence>
<organism evidence="6 7">
    <name type="scientific">Polypedilum vanderplanki</name>
    <name type="common">Sleeping chironomid midge</name>
    <dbReference type="NCBI Taxonomy" id="319348"/>
    <lineage>
        <taxon>Eukaryota</taxon>
        <taxon>Metazoa</taxon>
        <taxon>Ecdysozoa</taxon>
        <taxon>Arthropoda</taxon>
        <taxon>Hexapoda</taxon>
        <taxon>Insecta</taxon>
        <taxon>Pterygota</taxon>
        <taxon>Neoptera</taxon>
        <taxon>Endopterygota</taxon>
        <taxon>Diptera</taxon>
        <taxon>Nematocera</taxon>
        <taxon>Chironomoidea</taxon>
        <taxon>Chironomidae</taxon>
        <taxon>Chironominae</taxon>
        <taxon>Polypedilum</taxon>
        <taxon>Polypedilum</taxon>
    </lineage>
</organism>
<dbReference type="AlphaFoldDB" id="A0A9J6CLJ0"/>
<feature type="compositionally biased region" description="Basic and acidic residues" evidence="4">
    <location>
        <begin position="1"/>
        <end position="18"/>
    </location>
</feature>
<evidence type="ECO:0000313" key="6">
    <source>
        <dbReference type="EMBL" id="KAG5682711.1"/>
    </source>
</evidence>
<comment type="caution">
    <text evidence="6">The sequence shown here is derived from an EMBL/GenBank/DDBJ whole genome shotgun (WGS) entry which is preliminary data.</text>
</comment>
<evidence type="ECO:0000256" key="4">
    <source>
        <dbReference type="SAM" id="MobiDB-lite"/>
    </source>
</evidence>
<name>A0A9J6CLJ0_POLVA</name>
<dbReference type="SMART" id="SM00360">
    <property type="entry name" value="RRM"/>
    <property type="match status" value="1"/>
</dbReference>
<dbReference type="InterPro" id="IPR012677">
    <property type="entry name" value="Nucleotide-bd_a/b_plait_sf"/>
</dbReference>
<dbReference type="InterPro" id="IPR000504">
    <property type="entry name" value="RRM_dom"/>
</dbReference>
<dbReference type="OrthoDB" id="549243at2759"/>
<dbReference type="SUPFAM" id="SSF54928">
    <property type="entry name" value="RNA-binding domain, RBD"/>
    <property type="match status" value="1"/>
</dbReference>
<dbReference type="GO" id="GO:0003723">
    <property type="term" value="F:RNA binding"/>
    <property type="evidence" value="ECO:0007669"/>
    <property type="project" value="UniProtKB-UniRule"/>
</dbReference>
<protein>
    <recommendedName>
        <fullName evidence="5">RRM domain-containing protein</fullName>
    </recommendedName>
</protein>
<keyword evidence="7" id="KW-1185">Reference proteome</keyword>
<dbReference type="Pfam" id="PF00076">
    <property type="entry name" value="RRM_1"/>
    <property type="match status" value="1"/>
</dbReference>
<feature type="compositionally biased region" description="Basic and acidic residues" evidence="4">
    <location>
        <begin position="164"/>
        <end position="182"/>
    </location>
</feature>
<evidence type="ECO:0000256" key="3">
    <source>
        <dbReference type="SAM" id="Coils"/>
    </source>
</evidence>
<dbReference type="InterPro" id="IPR035979">
    <property type="entry name" value="RBD_domain_sf"/>
</dbReference>
<evidence type="ECO:0000313" key="7">
    <source>
        <dbReference type="Proteomes" id="UP001107558"/>
    </source>
</evidence>
<dbReference type="PANTHER" id="PTHR48024">
    <property type="entry name" value="GEO13361P1-RELATED"/>
    <property type="match status" value="1"/>
</dbReference>
<accession>A0A9J6CLJ0</accession>
<dbReference type="PROSITE" id="PS50102">
    <property type="entry name" value="RRM"/>
    <property type="match status" value="1"/>
</dbReference>
<dbReference type="PANTHER" id="PTHR48024:SF56">
    <property type="entry name" value="HETEROGENEOUS NUCLEAR RIBONUCLEOPROTEIN A0"/>
    <property type="match status" value="1"/>
</dbReference>
<dbReference type="GO" id="GO:0005634">
    <property type="term" value="C:nucleus"/>
    <property type="evidence" value="ECO:0007669"/>
    <property type="project" value="TreeGrafter"/>
</dbReference>
<reference evidence="6" key="1">
    <citation type="submission" date="2021-03" db="EMBL/GenBank/DDBJ databases">
        <title>Chromosome level genome of the anhydrobiotic midge Polypedilum vanderplanki.</title>
        <authorList>
            <person name="Yoshida Y."/>
            <person name="Kikawada T."/>
            <person name="Gusev O."/>
        </authorList>
    </citation>
    <scope>NUCLEOTIDE SEQUENCE</scope>
    <source>
        <strain evidence="6">NIAS01</strain>
        <tissue evidence="6">Whole body or cell culture</tissue>
    </source>
</reference>
<keyword evidence="1 2" id="KW-0694">RNA-binding</keyword>
<feature type="region of interest" description="Disordered" evidence="4">
    <location>
        <begin position="1"/>
        <end position="29"/>
    </location>
</feature>
<gene>
    <name evidence="6" type="ORF">PVAND_012045</name>
</gene>
<proteinExistence type="predicted"/>